<dbReference type="AlphaFoldDB" id="A0A072V866"/>
<dbReference type="EnsemblPlants" id="KEH37553">
    <property type="protein sequence ID" value="KEH37553"/>
    <property type="gene ID" value="MTR_2g041360"/>
</dbReference>
<dbReference type="GO" id="GO:0050832">
    <property type="term" value="P:defense response to fungus"/>
    <property type="evidence" value="ECO:0007669"/>
    <property type="project" value="UniProtKB-UniRule"/>
</dbReference>
<keyword evidence="7 9" id="KW-0611">Plant defense</keyword>
<evidence type="ECO:0000256" key="6">
    <source>
        <dbReference type="ARBA" id="ARBA00022729"/>
    </source>
</evidence>
<reference evidence="10 12" key="1">
    <citation type="journal article" date="2011" name="Nature">
        <title>The Medicago genome provides insight into the evolution of rhizobial symbioses.</title>
        <authorList>
            <person name="Young N.D."/>
            <person name="Debelle F."/>
            <person name="Oldroyd G.E."/>
            <person name="Geurts R."/>
            <person name="Cannon S.B."/>
            <person name="Udvardi M.K."/>
            <person name="Benedito V.A."/>
            <person name="Mayer K.F."/>
            <person name="Gouzy J."/>
            <person name="Schoof H."/>
            <person name="Van de Peer Y."/>
            <person name="Proost S."/>
            <person name="Cook D.R."/>
            <person name="Meyers B.C."/>
            <person name="Spannagl M."/>
            <person name="Cheung F."/>
            <person name="De Mita S."/>
            <person name="Krishnakumar V."/>
            <person name="Gundlach H."/>
            <person name="Zhou S."/>
            <person name="Mudge J."/>
            <person name="Bharti A.K."/>
            <person name="Murray J.D."/>
            <person name="Naoumkina M.A."/>
            <person name="Rosen B."/>
            <person name="Silverstein K.A."/>
            <person name="Tang H."/>
            <person name="Rombauts S."/>
            <person name="Zhao P.X."/>
            <person name="Zhou P."/>
            <person name="Barbe V."/>
            <person name="Bardou P."/>
            <person name="Bechner M."/>
            <person name="Bellec A."/>
            <person name="Berger A."/>
            <person name="Berges H."/>
            <person name="Bidwell S."/>
            <person name="Bisseling T."/>
            <person name="Choisne N."/>
            <person name="Couloux A."/>
            <person name="Denny R."/>
            <person name="Deshpande S."/>
            <person name="Dai X."/>
            <person name="Doyle J.J."/>
            <person name="Dudez A.M."/>
            <person name="Farmer A.D."/>
            <person name="Fouteau S."/>
            <person name="Franken C."/>
            <person name="Gibelin C."/>
            <person name="Gish J."/>
            <person name="Goldstein S."/>
            <person name="Gonzalez A.J."/>
            <person name="Green P.J."/>
            <person name="Hallab A."/>
            <person name="Hartog M."/>
            <person name="Hua A."/>
            <person name="Humphray S.J."/>
            <person name="Jeong D.H."/>
            <person name="Jing Y."/>
            <person name="Jocker A."/>
            <person name="Kenton S.M."/>
            <person name="Kim D.J."/>
            <person name="Klee K."/>
            <person name="Lai H."/>
            <person name="Lang C."/>
            <person name="Lin S."/>
            <person name="Macmil S.L."/>
            <person name="Magdelenat G."/>
            <person name="Matthews L."/>
            <person name="McCorrison J."/>
            <person name="Monaghan E.L."/>
            <person name="Mun J.H."/>
            <person name="Najar F.Z."/>
            <person name="Nicholson C."/>
            <person name="Noirot C."/>
            <person name="O'Bleness M."/>
            <person name="Paule C.R."/>
            <person name="Poulain J."/>
            <person name="Prion F."/>
            <person name="Qin B."/>
            <person name="Qu C."/>
            <person name="Retzel E.F."/>
            <person name="Riddle C."/>
            <person name="Sallet E."/>
            <person name="Samain S."/>
            <person name="Samson N."/>
            <person name="Sanders I."/>
            <person name="Saurat O."/>
            <person name="Scarpelli C."/>
            <person name="Schiex T."/>
            <person name="Segurens B."/>
            <person name="Severin A.J."/>
            <person name="Sherrier D.J."/>
            <person name="Shi R."/>
            <person name="Sims S."/>
            <person name="Singer S.R."/>
            <person name="Sinharoy S."/>
            <person name="Sterck L."/>
            <person name="Viollet A."/>
            <person name="Wang B.B."/>
            <person name="Wang K."/>
            <person name="Wang M."/>
            <person name="Wang X."/>
            <person name="Warfsmann J."/>
            <person name="Weissenbach J."/>
            <person name="White D.D."/>
            <person name="White J.D."/>
            <person name="Wiley G.B."/>
            <person name="Wincker P."/>
            <person name="Xing Y."/>
            <person name="Yang L."/>
            <person name="Yao Z."/>
            <person name="Ying F."/>
            <person name="Zhai J."/>
            <person name="Zhou L."/>
            <person name="Zuber A."/>
            <person name="Denarie J."/>
            <person name="Dixon R.A."/>
            <person name="May G.D."/>
            <person name="Schwartz D.C."/>
            <person name="Rogers J."/>
            <person name="Quetier F."/>
            <person name="Town C.D."/>
            <person name="Roe B.A."/>
        </authorList>
    </citation>
    <scope>NUCLEOTIDE SEQUENCE [LARGE SCALE GENOMIC DNA]</scope>
    <source>
        <strain evidence="10">A17</strain>
        <strain evidence="11 12">cv. Jemalong A17</strain>
    </source>
</reference>
<name>A0A072V866_MEDTR</name>
<evidence type="ECO:0000313" key="10">
    <source>
        <dbReference type="EMBL" id="KEH37553.1"/>
    </source>
</evidence>
<evidence type="ECO:0000313" key="11">
    <source>
        <dbReference type="EnsemblPlants" id="KEH37553"/>
    </source>
</evidence>
<keyword evidence="4 9" id="KW-0929">Antimicrobial</keyword>
<keyword evidence="5 9" id="KW-0295">Fungicide</keyword>
<dbReference type="PANTHER" id="PTHR36788">
    <property type="entry name" value="DEFENSIN-LIKE PROTEIN 183"/>
    <property type="match status" value="1"/>
</dbReference>
<keyword evidence="3 9" id="KW-0964">Secreted</keyword>
<dbReference type="Proteomes" id="UP000002051">
    <property type="component" value="Chromosome 2"/>
</dbReference>
<reference evidence="11" key="3">
    <citation type="submission" date="2015-04" db="UniProtKB">
        <authorList>
            <consortium name="EnsemblPlants"/>
        </authorList>
    </citation>
    <scope>IDENTIFICATION</scope>
    <source>
        <strain evidence="11">cv. Jemalong A17</strain>
    </source>
</reference>
<keyword evidence="8" id="KW-1015">Disulfide bond</keyword>
<dbReference type="HOGENOM" id="CLU_158287_1_0_1"/>
<evidence type="ECO:0000256" key="2">
    <source>
        <dbReference type="ARBA" id="ARBA00006722"/>
    </source>
</evidence>
<proteinExistence type="inferred from homology"/>
<evidence type="ECO:0000256" key="5">
    <source>
        <dbReference type="ARBA" id="ARBA00022577"/>
    </source>
</evidence>
<dbReference type="EMBL" id="CM001218">
    <property type="protein sequence ID" value="KEH37553.1"/>
    <property type="molecule type" value="Genomic_DNA"/>
</dbReference>
<keyword evidence="6 9" id="KW-0732">Signal</keyword>
<protein>
    <recommendedName>
        <fullName evidence="9">Defensin-like protein</fullName>
    </recommendedName>
</protein>
<dbReference type="GO" id="GO:0005576">
    <property type="term" value="C:extracellular region"/>
    <property type="evidence" value="ECO:0007669"/>
    <property type="project" value="UniProtKB-SubCell"/>
</dbReference>
<evidence type="ECO:0000256" key="7">
    <source>
        <dbReference type="ARBA" id="ARBA00022821"/>
    </source>
</evidence>
<evidence type="ECO:0000256" key="3">
    <source>
        <dbReference type="ARBA" id="ARBA00022525"/>
    </source>
</evidence>
<keyword evidence="12" id="KW-1185">Reference proteome</keyword>
<feature type="chain" id="PRO_5014500361" description="Defensin-like protein" evidence="9">
    <location>
        <begin position="29"/>
        <end position="130"/>
    </location>
</feature>
<evidence type="ECO:0000256" key="9">
    <source>
        <dbReference type="RuleBase" id="RU367109"/>
    </source>
</evidence>
<accession>A0A072V866</accession>
<evidence type="ECO:0000313" key="12">
    <source>
        <dbReference type="Proteomes" id="UP000002051"/>
    </source>
</evidence>
<organism evidence="10 12">
    <name type="scientific">Medicago truncatula</name>
    <name type="common">Barrel medic</name>
    <name type="synonym">Medicago tribuloides</name>
    <dbReference type="NCBI Taxonomy" id="3880"/>
    <lineage>
        <taxon>Eukaryota</taxon>
        <taxon>Viridiplantae</taxon>
        <taxon>Streptophyta</taxon>
        <taxon>Embryophyta</taxon>
        <taxon>Tracheophyta</taxon>
        <taxon>Spermatophyta</taxon>
        <taxon>Magnoliopsida</taxon>
        <taxon>eudicotyledons</taxon>
        <taxon>Gunneridae</taxon>
        <taxon>Pentapetalae</taxon>
        <taxon>rosids</taxon>
        <taxon>fabids</taxon>
        <taxon>Fabales</taxon>
        <taxon>Fabaceae</taxon>
        <taxon>Papilionoideae</taxon>
        <taxon>50 kb inversion clade</taxon>
        <taxon>NPAAA clade</taxon>
        <taxon>Hologalegina</taxon>
        <taxon>IRL clade</taxon>
        <taxon>Trifolieae</taxon>
        <taxon>Medicago</taxon>
    </lineage>
</organism>
<feature type="signal peptide" evidence="9">
    <location>
        <begin position="1"/>
        <end position="28"/>
    </location>
</feature>
<evidence type="ECO:0000256" key="4">
    <source>
        <dbReference type="ARBA" id="ARBA00022529"/>
    </source>
</evidence>
<reference evidence="10 12" key="2">
    <citation type="journal article" date="2014" name="BMC Genomics">
        <title>An improved genome release (version Mt4.0) for the model legume Medicago truncatula.</title>
        <authorList>
            <person name="Tang H."/>
            <person name="Krishnakumar V."/>
            <person name="Bidwell S."/>
            <person name="Rosen B."/>
            <person name="Chan A."/>
            <person name="Zhou S."/>
            <person name="Gentzbittel L."/>
            <person name="Childs K.L."/>
            <person name="Yandell M."/>
            <person name="Gundlach H."/>
            <person name="Mayer K.F."/>
            <person name="Schwartz D.C."/>
            <person name="Town C.D."/>
        </authorList>
    </citation>
    <scope>GENOME REANNOTATION</scope>
    <source>
        <strain evidence="10">A17</strain>
        <strain evidence="11 12">cv. Jemalong A17</strain>
    </source>
</reference>
<dbReference type="PANTHER" id="PTHR36788:SF2">
    <property type="entry name" value="DEFENSIN-LIKE PROTEIN 183"/>
    <property type="match status" value="1"/>
</dbReference>
<comment type="similarity">
    <text evidence="2 9">Belongs to the DEFL family.</text>
</comment>
<evidence type="ECO:0000256" key="1">
    <source>
        <dbReference type="ARBA" id="ARBA00004613"/>
    </source>
</evidence>
<sequence>MARYISNSSCFFLILILIAAVQLIGVEATCSIFLGSCDGIECDVNCKANYTDGKGSCYFNNLCTCFYDRAPPKDTTEHFRQCTIGYQQSCDADCDESCCNSKCAKTFRDGLGNCVDYSGNKLCICHYSPQ</sequence>
<dbReference type="GO" id="GO:0031640">
    <property type="term" value="P:killing of cells of another organism"/>
    <property type="evidence" value="ECO:0007669"/>
    <property type="project" value="UniProtKB-UniRule"/>
</dbReference>
<comment type="subcellular location">
    <subcellularLocation>
        <location evidence="1 9">Secreted</location>
    </subcellularLocation>
</comment>
<gene>
    <name evidence="10" type="ordered locus">MTR_2g041360</name>
</gene>
<evidence type="ECO:0000256" key="8">
    <source>
        <dbReference type="ARBA" id="ARBA00023157"/>
    </source>
</evidence>
<dbReference type="InterPro" id="IPR039641">
    <property type="entry name" value="LCR"/>
</dbReference>